<feature type="region of interest" description="Disordered" evidence="1">
    <location>
        <begin position="1"/>
        <end position="34"/>
    </location>
</feature>
<feature type="compositionally biased region" description="Pro residues" evidence="1">
    <location>
        <begin position="336"/>
        <end position="355"/>
    </location>
</feature>
<evidence type="ECO:0000313" key="3">
    <source>
        <dbReference type="Proteomes" id="UP001304769"/>
    </source>
</evidence>
<protein>
    <recommendedName>
        <fullName evidence="4">AB hydrolase-1 domain-containing protein</fullName>
    </recommendedName>
</protein>
<dbReference type="InterPro" id="IPR029058">
    <property type="entry name" value="AB_hydrolase_fold"/>
</dbReference>
<feature type="region of interest" description="Disordered" evidence="1">
    <location>
        <begin position="333"/>
        <end position="361"/>
    </location>
</feature>
<name>A0ABU5T8L1_9MICC</name>
<evidence type="ECO:0000313" key="2">
    <source>
        <dbReference type="EMBL" id="MEA5456009.1"/>
    </source>
</evidence>
<organism evidence="2 3">
    <name type="scientific">Sinomonas terricola</name>
    <dbReference type="NCBI Taxonomy" id="3110330"/>
    <lineage>
        <taxon>Bacteria</taxon>
        <taxon>Bacillati</taxon>
        <taxon>Actinomycetota</taxon>
        <taxon>Actinomycetes</taxon>
        <taxon>Micrococcales</taxon>
        <taxon>Micrococcaceae</taxon>
        <taxon>Sinomonas</taxon>
    </lineage>
</organism>
<keyword evidence="3" id="KW-1185">Reference proteome</keyword>
<accession>A0ABU5T8L1</accession>
<feature type="compositionally biased region" description="Polar residues" evidence="1">
    <location>
        <begin position="1"/>
        <end position="22"/>
    </location>
</feature>
<dbReference type="Proteomes" id="UP001304769">
    <property type="component" value="Unassembled WGS sequence"/>
</dbReference>
<dbReference type="Gene3D" id="3.40.50.1820">
    <property type="entry name" value="alpha/beta hydrolase"/>
    <property type="match status" value="1"/>
</dbReference>
<proteinExistence type="predicted"/>
<dbReference type="RefSeq" id="WP_323279897.1">
    <property type="nucleotide sequence ID" value="NZ_JAYGGQ010000011.1"/>
</dbReference>
<dbReference type="EMBL" id="JAYGGQ010000011">
    <property type="protein sequence ID" value="MEA5456009.1"/>
    <property type="molecule type" value="Genomic_DNA"/>
</dbReference>
<evidence type="ECO:0008006" key="4">
    <source>
        <dbReference type="Google" id="ProtNLM"/>
    </source>
</evidence>
<gene>
    <name evidence="2" type="ORF">SPF06_14835</name>
</gene>
<sequence>METNSVGTPTGSFDPTAQSYCTSPDGKSPPDNPQPILQSLADEWLNWDCPVGIYAPCTWQDAATASYPNDLIDSLAHAGGYVLPFSYTGATMNGSPAHPKFTYTAYGIDDVANSDPRSAGPAKLEAEVASINAIFPAVPIVVIGHSNGGLIAEQWWARYRPPSAVADVFSLDSPLNGVSRAGPLCQLGLCGSLGVGSATANAYVSLWEDSASDVGDAAILNLDSADHRFTASGTYGDPLYDVGDAVPGSPPHNGILSQLILDPHCLASEDTTSSSCAPTPGVDSVCSNGPSYANPADIEYNNLTYGMPGSLWIHSEAKNCPSTVGMIMSAIAAPSSPRPAPSTPTAPPLAPPSPSATPGYATPEDAVDGFFEAELAGDWASVCSYVEPAAQTLCLAGTSGQGAATGHVTVGTAVVSGSQALVPVTGSLCAPSTPCVANSDPARGMPPTAAAFESYYAQAVANSTNSTTILSATACTRIGGKWYVAFG</sequence>
<comment type="caution">
    <text evidence="2">The sequence shown here is derived from an EMBL/GenBank/DDBJ whole genome shotgun (WGS) entry which is preliminary data.</text>
</comment>
<evidence type="ECO:0000256" key="1">
    <source>
        <dbReference type="SAM" id="MobiDB-lite"/>
    </source>
</evidence>
<reference evidence="2 3" key="1">
    <citation type="submission" date="2023-12" db="EMBL/GenBank/DDBJ databases">
        <title>Sinomonas terricola sp. nov, isolated from litchi orchard soil in Guangdong, PR China.</title>
        <authorList>
            <person name="Jiaxin W."/>
            <person name="Yang Z."/>
            <person name="Honghui Z."/>
        </authorList>
    </citation>
    <scope>NUCLEOTIDE SEQUENCE [LARGE SCALE GENOMIC DNA]</scope>
    <source>
        <strain evidence="2 3">JGH33</strain>
    </source>
</reference>
<dbReference type="SUPFAM" id="SSF53474">
    <property type="entry name" value="alpha/beta-Hydrolases"/>
    <property type="match status" value="1"/>
</dbReference>